<gene>
    <name evidence="2" type="ORF">HZT40_20845</name>
</gene>
<keyword evidence="3" id="KW-1185">Reference proteome</keyword>
<evidence type="ECO:0000313" key="2">
    <source>
        <dbReference type="EMBL" id="QLQ33643.1"/>
    </source>
</evidence>
<feature type="region of interest" description="Disordered" evidence="1">
    <location>
        <begin position="80"/>
        <end position="114"/>
    </location>
</feature>
<reference evidence="2" key="1">
    <citation type="submission" date="2020-06" db="EMBL/GenBank/DDBJ databases">
        <title>Analysis procedures for assessing recovery of high quality, complete, closed genomes from Nanopore long read metagenome sequencing.</title>
        <authorList>
            <person name="Bessarab I."/>
            <person name="Arumugam K."/>
            <person name="Haryono M."/>
            <person name="Liu X."/>
            <person name="Roy S."/>
            <person name="Zuniga-Montanez R.E."/>
            <person name="Qiu G."/>
            <person name="Drautz-Moses D.I."/>
            <person name="Law Y.Y."/>
            <person name="Wuertz S."/>
            <person name="Lauro F.M."/>
            <person name="Huson D.H."/>
            <person name="Williams R.B."/>
        </authorList>
    </citation>
    <scope>NUCLEOTIDE SEQUENCE [LARGE SCALE GENOMIC DNA]</scope>
    <source>
        <strain evidence="2">SSD2</strain>
    </source>
</reference>
<dbReference type="EMBL" id="CP059265">
    <property type="protein sequence ID" value="QLQ33643.1"/>
    <property type="molecule type" value="Genomic_DNA"/>
</dbReference>
<dbReference type="AlphaFoldDB" id="A0A7L6AX99"/>
<evidence type="ECO:0000256" key="1">
    <source>
        <dbReference type="SAM" id="MobiDB-lite"/>
    </source>
</evidence>
<protein>
    <submittedName>
        <fullName evidence="2">Uncharacterized protein</fullName>
    </submittedName>
</protein>
<evidence type="ECO:0000313" key="3">
    <source>
        <dbReference type="Proteomes" id="UP000510621"/>
    </source>
</evidence>
<feature type="compositionally biased region" description="Polar residues" evidence="1">
    <location>
        <begin position="102"/>
        <end position="114"/>
    </location>
</feature>
<accession>A0A7L6AX99</accession>
<name>A0A7L6AX99_9GAMM</name>
<sequence length="114" mass="12096">MHIASQFVQVVIQLNSGSHQYLSASGINMLSIGILTSGHQYTANQELTGIATSACSPEGTLQAGKPVREQNAVPQQYLKKRQSGNAYGNTPDMMLSGGGAHTTKTIQQHQGETP</sequence>
<dbReference type="KEGG" id="this:HZT40_20845"/>
<organism evidence="2 3">
    <name type="scientific">Candidatus Thiothrix singaporensis</name>
    <dbReference type="NCBI Taxonomy" id="2799669"/>
    <lineage>
        <taxon>Bacteria</taxon>
        <taxon>Pseudomonadati</taxon>
        <taxon>Pseudomonadota</taxon>
        <taxon>Gammaproteobacteria</taxon>
        <taxon>Thiotrichales</taxon>
        <taxon>Thiotrichaceae</taxon>
        <taxon>Thiothrix</taxon>
    </lineage>
</organism>
<dbReference type="Proteomes" id="UP000510621">
    <property type="component" value="Chromosome"/>
</dbReference>
<proteinExistence type="predicted"/>